<evidence type="ECO:0000313" key="2">
    <source>
        <dbReference type="EMBL" id="GIX65758.1"/>
    </source>
</evidence>
<dbReference type="RefSeq" id="XP_067717827.1">
    <property type="nucleotide sequence ID" value="XM_067861726.1"/>
</dbReference>
<dbReference type="GeneID" id="94197239"/>
<keyword evidence="1" id="KW-0732">Signal</keyword>
<name>A0AAV4M028_BABCB</name>
<keyword evidence="3" id="KW-1185">Reference proteome</keyword>
<proteinExistence type="predicted"/>
<dbReference type="EMBL" id="BPLF01000005">
    <property type="protein sequence ID" value="GIX65758.1"/>
    <property type="molecule type" value="Genomic_DNA"/>
</dbReference>
<organism evidence="2 3">
    <name type="scientific">Babesia caballi</name>
    <dbReference type="NCBI Taxonomy" id="5871"/>
    <lineage>
        <taxon>Eukaryota</taxon>
        <taxon>Sar</taxon>
        <taxon>Alveolata</taxon>
        <taxon>Apicomplexa</taxon>
        <taxon>Aconoidasida</taxon>
        <taxon>Piroplasmida</taxon>
        <taxon>Babesiidae</taxon>
        <taxon>Babesia</taxon>
    </lineage>
</organism>
<sequence>MSAASYTHLVAASLLLGLLCTAEEPTKGLNIDVNFGHSLPLGQLTVADAAGALLDVSRPVPYIDVRPNELESVNRLAEVALEVEAINPGYFAAWPLIFPAVMHDEYYRVLRELDELSPEEMLSELIAETNALEALKAELGAEESVCRFFQ</sequence>
<evidence type="ECO:0000313" key="3">
    <source>
        <dbReference type="Proteomes" id="UP001497744"/>
    </source>
</evidence>
<evidence type="ECO:0000256" key="1">
    <source>
        <dbReference type="SAM" id="SignalP"/>
    </source>
</evidence>
<comment type="caution">
    <text evidence="2">The sequence shown here is derived from an EMBL/GenBank/DDBJ whole genome shotgun (WGS) entry which is preliminary data.</text>
</comment>
<gene>
    <name evidence="2" type="ORF">BcabD6B2_51930</name>
</gene>
<dbReference type="AlphaFoldDB" id="A0AAV4M028"/>
<reference evidence="2 3" key="1">
    <citation type="submission" date="2021-06" db="EMBL/GenBank/DDBJ databases">
        <title>Genome sequence of Babesia caballi.</title>
        <authorList>
            <person name="Yamagishi J."/>
            <person name="Kidaka T."/>
            <person name="Ochi A."/>
        </authorList>
    </citation>
    <scope>NUCLEOTIDE SEQUENCE [LARGE SCALE GENOMIC DNA]</scope>
    <source>
        <strain evidence="2">USDA-D6B2</strain>
    </source>
</reference>
<accession>A0AAV4M028</accession>
<feature type="signal peptide" evidence="1">
    <location>
        <begin position="1"/>
        <end position="22"/>
    </location>
</feature>
<dbReference type="Proteomes" id="UP001497744">
    <property type="component" value="Unassembled WGS sequence"/>
</dbReference>
<protein>
    <submittedName>
        <fullName evidence="2">Autotransporter domain-containing protein</fullName>
    </submittedName>
</protein>
<feature type="chain" id="PRO_5043898796" evidence="1">
    <location>
        <begin position="23"/>
        <end position="150"/>
    </location>
</feature>